<dbReference type="InterPro" id="IPR022496">
    <property type="entry name" value="T6A_TsaB"/>
</dbReference>
<evidence type="ECO:0000313" key="2">
    <source>
        <dbReference type="EMBL" id="RMA78552.1"/>
    </source>
</evidence>
<dbReference type="InterPro" id="IPR000905">
    <property type="entry name" value="Gcp-like_dom"/>
</dbReference>
<dbReference type="AlphaFoldDB" id="A0A3M0AH39"/>
<proteinExistence type="predicted"/>
<accession>A0A3M0AH39</accession>
<dbReference type="SUPFAM" id="SSF53067">
    <property type="entry name" value="Actin-like ATPase domain"/>
    <property type="match status" value="1"/>
</dbReference>
<gene>
    <name evidence="2" type="ORF">JN00_0382</name>
</gene>
<protein>
    <submittedName>
        <fullName evidence="2">tRNA threonylcarbamoyl adenosine modification protein YeaZ</fullName>
    </submittedName>
</protein>
<dbReference type="Gene3D" id="3.30.420.40">
    <property type="match status" value="1"/>
</dbReference>
<sequence>MKMFLETSLEDLYIALISGDFKLIKSIRKEKLIKKTDALFDVINALFENLEYSINDVKEFYITTGPGSFTGARVALLFARTIAQVKNVKLFTNSTYELFKKDLELQDRFDNKVLIKANSHNVYLIEWKGEKITSKLIENEGNYNQFDYKNFELNLKEFLTTFKEEKDLLNIDLLYLHDTQIGKVK</sequence>
<dbReference type="EMBL" id="REFI01000007">
    <property type="protein sequence ID" value="RMA78552.1"/>
    <property type="molecule type" value="Genomic_DNA"/>
</dbReference>
<dbReference type="Proteomes" id="UP000267246">
    <property type="component" value="Unassembled WGS sequence"/>
</dbReference>
<feature type="domain" description="Gcp-like" evidence="1">
    <location>
        <begin position="38"/>
        <end position="124"/>
    </location>
</feature>
<evidence type="ECO:0000313" key="3">
    <source>
        <dbReference type="Proteomes" id="UP000267246"/>
    </source>
</evidence>
<dbReference type="Pfam" id="PF00814">
    <property type="entry name" value="TsaD"/>
    <property type="match status" value="1"/>
</dbReference>
<dbReference type="RefSeq" id="WP_121940855.1">
    <property type="nucleotide sequence ID" value="NZ_CP137846.1"/>
</dbReference>
<dbReference type="InterPro" id="IPR043129">
    <property type="entry name" value="ATPase_NBD"/>
</dbReference>
<reference evidence="2 3" key="1">
    <citation type="submission" date="2018-10" db="EMBL/GenBank/DDBJ databases">
        <title>Genomic Encyclopedia of Archaeal and Bacterial Type Strains, Phase II (KMG-II): from individual species to whole genera.</title>
        <authorList>
            <person name="Goeker M."/>
        </authorList>
    </citation>
    <scope>NUCLEOTIDE SEQUENCE [LARGE SCALE GENOMIC DNA]</scope>
    <source>
        <strain evidence="2 3">ATCC 29870</strain>
    </source>
</reference>
<dbReference type="Gene3D" id="3.30.420.200">
    <property type="match status" value="1"/>
</dbReference>
<organism evidence="2 3">
    <name type="scientific">Metamycoplasma subdolum</name>
    <dbReference type="NCBI Taxonomy" id="92407"/>
    <lineage>
        <taxon>Bacteria</taxon>
        <taxon>Bacillati</taxon>
        <taxon>Mycoplasmatota</taxon>
        <taxon>Mycoplasmoidales</taxon>
        <taxon>Metamycoplasmataceae</taxon>
        <taxon>Metamycoplasma</taxon>
    </lineage>
</organism>
<evidence type="ECO:0000259" key="1">
    <source>
        <dbReference type="Pfam" id="PF00814"/>
    </source>
</evidence>
<name>A0A3M0AH39_9BACT</name>
<dbReference type="OrthoDB" id="9784166at2"/>
<keyword evidence="3" id="KW-1185">Reference proteome</keyword>
<comment type="caution">
    <text evidence="2">The sequence shown here is derived from an EMBL/GenBank/DDBJ whole genome shotgun (WGS) entry which is preliminary data.</text>
</comment>
<dbReference type="NCBIfam" id="TIGR03725">
    <property type="entry name" value="T6A_YeaZ"/>
    <property type="match status" value="1"/>
</dbReference>
<dbReference type="GO" id="GO:0002949">
    <property type="term" value="P:tRNA threonylcarbamoyladenosine modification"/>
    <property type="evidence" value="ECO:0007669"/>
    <property type="project" value="InterPro"/>
</dbReference>